<organism evidence="1 2">
    <name type="scientific">Colletotrichum abscissum</name>
    <dbReference type="NCBI Taxonomy" id="1671311"/>
    <lineage>
        <taxon>Eukaryota</taxon>
        <taxon>Fungi</taxon>
        <taxon>Dikarya</taxon>
        <taxon>Ascomycota</taxon>
        <taxon>Pezizomycotina</taxon>
        <taxon>Sordariomycetes</taxon>
        <taxon>Hypocreomycetidae</taxon>
        <taxon>Glomerellales</taxon>
        <taxon>Glomerellaceae</taxon>
        <taxon>Colletotrichum</taxon>
        <taxon>Colletotrichum acutatum species complex</taxon>
    </lineage>
</organism>
<evidence type="ECO:0000313" key="2">
    <source>
        <dbReference type="Proteomes" id="UP001056436"/>
    </source>
</evidence>
<accession>A0A9P9X0J6</accession>
<evidence type="ECO:0000313" key="1">
    <source>
        <dbReference type="EMBL" id="KAI3529568.1"/>
    </source>
</evidence>
<dbReference type="AlphaFoldDB" id="A0A9P9X0J6"/>
<reference evidence="1" key="1">
    <citation type="submission" date="2019-01" db="EMBL/GenBank/DDBJ databases">
        <title>Colletotrichum abscissum LGMF1257.</title>
        <authorList>
            <person name="Baroncelli R."/>
        </authorList>
    </citation>
    <scope>NUCLEOTIDE SEQUENCE</scope>
    <source>
        <strain evidence="1">Ca142</strain>
    </source>
</reference>
<gene>
    <name evidence="1" type="ORF">CABS02_14801</name>
</gene>
<proteinExistence type="predicted"/>
<sequence>MASHNLQDSGGYHITDCLQATLTSLEEEVTRVNTSSMQLKSEIQQLQTTSLRLVDGCDLGILAISKERIYEDTGLNAVRPVV</sequence>
<protein>
    <submittedName>
        <fullName evidence="1">Uncharacterized protein</fullName>
    </submittedName>
</protein>
<dbReference type="Proteomes" id="UP001056436">
    <property type="component" value="Unassembled WGS sequence"/>
</dbReference>
<dbReference type="EMBL" id="SDAQ01000223">
    <property type="protein sequence ID" value="KAI3529568.1"/>
    <property type="molecule type" value="Genomic_DNA"/>
</dbReference>
<name>A0A9P9X0J6_9PEZI</name>
<comment type="caution">
    <text evidence="1">The sequence shown here is derived from an EMBL/GenBank/DDBJ whole genome shotgun (WGS) entry which is preliminary data.</text>
</comment>
<keyword evidence="2" id="KW-1185">Reference proteome</keyword>